<proteinExistence type="predicted"/>
<sequence length="253" mass="29256">MCRLSLFNMRPYPPSSKKYRKTDAITTEWDVGLTLPDDYEEEMARIVKAVSILPTSYALVGGVEYALPSGTLEDIVAKYRKGGQDVGKHHMHIALIFKEPVTRDQVLKYLGRLNSPWRNYCRVRQDKYPYITWKYHHIKPDTKVSAAVLFESGTLPDDNILDPEVCEMIIRIGTRYGAGKEVAMLKEHLTLLEHDNLHRARYRDPKASLDKAKVRLQLYEDNLSKATTPEDITKWEAYIYLVKRDHFPEQLAS</sequence>
<evidence type="ECO:0000313" key="1">
    <source>
        <dbReference type="EMBL" id="QTE03375.1"/>
    </source>
</evidence>
<organism evidence="1">
    <name type="scientific">Grus japonensis CRESS-DNA-virus sp</name>
    <dbReference type="NCBI Taxonomy" id="2815045"/>
    <lineage>
        <taxon>Viruses</taxon>
        <taxon>Monodnaviria</taxon>
        <taxon>Shotokuvirae</taxon>
        <taxon>Cressdnaviricota</taxon>
    </lineage>
</organism>
<protein>
    <submittedName>
        <fullName evidence="1">Replication-associated protein</fullName>
    </submittedName>
</protein>
<name>A0A8A4XBQ2_9VIRU</name>
<dbReference type="EMBL" id="MW182761">
    <property type="protein sequence ID" value="QTE03375.1"/>
    <property type="molecule type" value="Genomic_DNA"/>
</dbReference>
<reference evidence="1" key="1">
    <citation type="submission" date="2020-10" db="EMBL/GenBank/DDBJ databases">
        <title>CRESS DNA virus dark matter in the feces of wild birds.</title>
        <authorList>
            <person name="Yang S."/>
            <person name="Zhang W."/>
        </authorList>
    </citation>
    <scope>NUCLEOTIDE SEQUENCE</scope>
    <source>
        <strain evidence="1">Cra70cre14</strain>
    </source>
</reference>
<accession>A0A8A4XBQ2</accession>